<dbReference type="InterPro" id="IPR037185">
    <property type="entry name" value="EmrE-like"/>
</dbReference>
<feature type="transmembrane region" description="Helical" evidence="6">
    <location>
        <begin position="214"/>
        <end position="233"/>
    </location>
</feature>
<dbReference type="PANTHER" id="PTHR31218">
    <property type="entry name" value="WAT1-RELATED PROTEIN"/>
    <property type="match status" value="1"/>
</dbReference>
<dbReference type="GO" id="GO:0022857">
    <property type="term" value="F:transmembrane transporter activity"/>
    <property type="evidence" value="ECO:0007669"/>
    <property type="project" value="InterPro"/>
</dbReference>
<keyword evidence="9" id="KW-1185">Reference proteome</keyword>
<reference evidence="8" key="1">
    <citation type="submission" date="2019-12" db="EMBL/GenBank/DDBJ databases">
        <authorList>
            <person name="Scholes J."/>
        </authorList>
    </citation>
    <scope>NUCLEOTIDE SEQUENCE</scope>
</reference>
<dbReference type="InterPro" id="IPR030184">
    <property type="entry name" value="WAT1-related"/>
</dbReference>
<feature type="transmembrane region" description="Helical" evidence="6">
    <location>
        <begin position="303"/>
        <end position="323"/>
    </location>
</feature>
<sequence>MEGDLMPFLTMVVVQLGYAGMNIISKLAMDSGMNPFVQVAYRQIFATVAIAPFAYFVERKTRPNMTLSIFFQIFLCSILGVTVNQITYFVGLKNSTPTIACALSNINPAVTFIMALPFGLEKLGLKSKAGQAKVFGTLVCVGGAILVSFYHGPIVNIGQSSIHWKYAETTTSSASPTAHLNFILGPFLLLVSAISWAAWLIIQTRVSQKYGCPYSSSALMCLMASVQCVIVAFCFDHTLSAWSLRSSIRIVSSIYSGIVCSALAFGLMSWCIERKGPLYVSMFSPLLLVIVAILSWALLNEKLYAGTLVGSSLIVLGLYGVLWGKKREMINLKDDNGNIQELGGDHEKGNRGVDADYDLESLSTTNVHGHGQHKTEH</sequence>
<proteinExistence type="inferred from homology"/>
<dbReference type="AlphaFoldDB" id="A0A9N7NHE0"/>
<feature type="transmembrane region" description="Helical" evidence="6">
    <location>
        <begin position="40"/>
        <end position="57"/>
    </location>
</feature>
<comment type="caution">
    <text evidence="8">The sequence shown here is derived from an EMBL/GenBank/DDBJ whole genome shotgun (WGS) entry which is preliminary data.</text>
</comment>
<feature type="domain" description="EamA" evidence="7">
    <location>
        <begin position="184"/>
        <end position="322"/>
    </location>
</feature>
<evidence type="ECO:0000256" key="2">
    <source>
        <dbReference type="ARBA" id="ARBA00007635"/>
    </source>
</evidence>
<dbReference type="OrthoDB" id="1728340at2759"/>
<comment type="subcellular location">
    <subcellularLocation>
        <location evidence="1 6">Membrane</location>
        <topology evidence="1 6">Multi-pass membrane protein</topology>
    </subcellularLocation>
</comment>
<evidence type="ECO:0000256" key="3">
    <source>
        <dbReference type="ARBA" id="ARBA00022692"/>
    </source>
</evidence>
<evidence type="ECO:0000256" key="6">
    <source>
        <dbReference type="RuleBase" id="RU363077"/>
    </source>
</evidence>
<evidence type="ECO:0000259" key="7">
    <source>
        <dbReference type="Pfam" id="PF00892"/>
    </source>
</evidence>
<keyword evidence="3 6" id="KW-0812">Transmembrane</keyword>
<evidence type="ECO:0000256" key="1">
    <source>
        <dbReference type="ARBA" id="ARBA00004141"/>
    </source>
</evidence>
<dbReference type="Pfam" id="PF00892">
    <property type="entry name" value="EamA"/>
    <property type="match status" value="2"/>
</dbReference>
<name>A0A9N7NHE0_STRHE</name>
<keyword evidence="4 6" id="KW-1133">Transmembrane helix</keyword>
<feature type="transmembrane region" description="Helical" evidence="6">
    <location>
        <begin position="278"/>
        <end position="297"/>
    </location>
</feature>
<organism evidence="8 9">
    <name type="scientific">Striga hermonthica</name>
    <name type="common">Purple witchweed</name>
    <name type="synonym">Buchnera hermonthica</name>
    <dbReference type="NCBI Taxonomy" id="68872"/>
    <lineage>
        <taxon>Eukaryota</taxon>
        <taxon>Viridiplantae</taxon>
        <taxon>Streptophyta</taxon>
        <taxon>Embryophyta</taxon>
        <taxon>Tracheophyta</taxon>
        <taxon>Spermatophyta</taxon>
        <taxon>Magnoliopsida</taxon>
        <taxon>eudicotyledons</taxon>
        <taxon>Gunneridae</taxon>
        <taxon>Pentapetalae</taxon>
        <taxon>asterids</taxon>
        <taxon>lamiids</taxon>
        <taxon>Lamiales</taxon>
        <taxon>Orobanchaceae</taxon>
        <taxon>Buchnereae</taxon>
        <taxon>Striga</taxon>
    </lineage>
</organism>
<dbReference type="Proteomes" id="UP001153555">
    <property type="component" value="Unassembled WGS sequence"/>
</dbReference>
<keyword evidence="5 6" id="KW-0472">Membrane</keyword>
<evidence type="ECO:0000256" key="4">
    <source>
        <dbReference type="ARBA" id="ARBA00022989"/>
    </source>
</evidence>
<dbReference type="InterPro" id="IPR000620">
    <property type="entry name" value="EamA_dom"/>
</dbReference>
<feature type="domain" description="EamA" evidence="7">
    <location>
        <begin position="9"/>
        <end position="148"/>
    </location>
</feature>
<protein>
    <recommendedName>
        <fullName evidence="6">WAT1-related protein</fullName>
    </recommendedName>
</protein>
<feature type="transmembrane region" description="Helical" evidence="6">
    <location>
        <begin position="97"/>
        <end position="120"/>
    </location>
</feature>
<feature type="transmembrane region" description="Helical" evidence="6">
    <location>
        <begin position="69"/>
        <end position="91"/>
    </location>
</feature>
<feature type="transmembrane region" description="Helical" evidence="6">
    <location>
        <begin position="253"/>
        <end position="271"/>
    </location>
</feature>
<feature type="transmembrane region" description="Helical" evidence="6">
    <location>
        <begin position="182"/>
        <end position="202"/>
    </location>
</feature>
<dbReference type="SUPFAM" id="SSF103481">
    <property type="entry name" value="Multidrug resistance efflux transporter EmrE"/>
    <property type="match status" value="2"/>
</dbReference>
<gene>
    <name evidence="8" type="ORF">SHERM_02451</name>
</gene>
<feature type="transmembrane region" description="Helical" evidence="6">
    <location>
        <begin position="7"/>
        <end position="28"/>
    </location>
</feature>
<evidence type="ECO:0000256" key="5">
    <source>
        <dbReference type="ARBA" id="ARBA00023136"/>
    </source>
</evidence>
<comment type="similarity">
    <text evidence="2 6">Belongs to the drug/metabolite transporter (DMT) superfamily. Plant drug/metabolite exporter (P-DME) (TC 2.A.7.4) family.</text>
</comment>
<dbReference type="GO" id="GO:0016020">
    <property type="term" value="C:membrane"/>
    <property type="evidence" value="ECO:0007669"/>
    <property type="project" value="UniProtKB-SubCell"/>
</dbReference>
<evidence type="ECO:0000313" key="9">
    <source>
        <dbReference type="Proteomes" id="UP001153555"/>
    </source>
</evidence>
<feature type="transmembrane region" description="Helical" evidence="6">
    <location>
        <begin position="132"/>
        <end position="151"/>
    </location>
</feature>
<dbReference type="EMBL" id="CACSLK010028053">
    <property type="protein sequence ID" value="CAA0834639.1"/>
    <property type="molecule type" value="Genomic_DNA"/>
</dbReference>
<accession>A0A9N7NHE0</accession>
<evidence type="ECO:0000313" key="8">
    <source>
        <dbReference type="EMBL" id="CAA0834639.1"/>
    </source>
</evidence>